<dbReference type="EMBL" id="BMQL01000001">
    <property type="protein sequence ID" value="GGQ95796.1"/>
    <property type="molecule type" value="Genomic_DNA"/>
</dbReference>
<evidence type="ECO:0000256" key="1">
    <source>
        <dbReference type="SAM" id="SignalP"/>
    </source>
</evidence>
<comment type="caution">
    <text evidence="2">The sequence shown here is derived from an EMBL/GenBank/DDBJ whole genome shotgun (WGS) entry which is preliminary data.</text>
</comment>
<proteinExistence type="predicted"/>
<gene>
    <name evidence="2" type="ORF">GCM10008957_05400</name>
</gene>
<reference evidence="2" key="1">
    <citation type="journal article" date="2014" name="Int. J. Syst. Evol. Microbiol.">
        <title>Complete genome sequence of Corynebacterium casei LMG S-19264T (=DSM 44701T), isolated from a smear-ripened cheese.</title>
        <authorList>
            <consortium name="US DOE Joint Genome Institute (JGI-PGF)"/>
            <person name="Walter F."/>
            <person name="Albersmeier A."/>
            <person name="Kalinowski J."/>
            <person name="Ruckert C."/>
        </authorList>
    </citation>
    <scope>NUCLEOTIDE SEQUENCE</scope>
    <source>
        <strain evidence="2">JCM 31311</strain>
    </source>
</reference>
<feature type="signal peptide" evidence="1">
    <location>
        <begin position="1"/>
        <end position="26"/>
    </location>
</feature>
<dbReference type="Proteomes" id="UP000603865">
    <property type="component" value="Unassembled WGS sequence"/>
</dbReference>
<reference evidence="2" key="2">
    <citation type="submission" date="2020-09" db="EMBL/GenBank/DDBJ databases">
        <authorList>
            <person name="Sun Q."/>
            <person name="Ohkuma M."/>
        </authorList>
    </citation>
    <scope>NUCLEOTIDE SEQUENCE</scope>
    <source>
        <strain evidence="2">JCM 31311</strain>
    </source>
</reference>
<dbReference type="Gene3D" id="2.130.10.10">
    <property type="entry name" value="YVTN repeat-like/Quinoprotein amine dehydrogenase"/>
    <property type="match status" value="1"/>
</dbReference>
<dbReference type="InterPro" id="IPR015943">
    <property type="entry name" value="WD40/YVTN_repeat-like_dom_sf"/>
</dbReference>
<evidence type="ECO:0000313" key="2">
    <source>
        <dbReference type="EMBL" id="GGQ95796.1"/>
    </source>
</evidence>
<name>A0A918BXS2_9DEIO</name>
<evidence type="ECO:0008006" key="4">
    <source>
        <dbReference type="Google" id="ProtNLM"/>
    </source>
</evidence>
<evidence type="ECO:0000313" key="3">
    <source>
        <dbReference type="Proteomes" id="UP000603865"/>
    </source>
</evidence>
<keyword evidence="1" id="KW-0732">Signal</keyword>
<dbReference type="PROSITE" id="PS51257">
    <property type="entry name" value="PROKAR_LIPOPROTEIN"/>
    <property type="match status" value="1"/>
</dbReference>
<protein>
    <recommendedName>
        <fullName evidence="4">Lipoprotein</fullName>
    </recommendedName>
</protein>
<feature type="chain" id="PRO_5037962366" description="Lipoprotein" evidence="1">
    <location>
        <begin position="27"/>
        <end position="165"/>
    </location>
</feature>
<dbReference type="RefSeq" id="WP_189087918.1">
    <property type="nucleotide sequence ID" value="NZ_BMQL01000001.1"/>
</dbReference>
<organism evidence="2 3">
    <name type="scientific">Deinococcus ruber</name>
    <dbReference type="NCBI Taxonomy" id="1848197"/>
    <lineage>
        <taxon>Bacteria</taxon>
        <taxon>Thermotogati</taxon>
        <taxon>Deinococcota</taxon>
        <taxon>Deinococci</taxon>
        <taxon>Deinococcales</taxon>
        <taxon>Deinococcaceae</taxon>
        <taxon>Deinococcus</taxon>
    </lineage>
</organism>
<keyword evidence="3" id="KW-1185">Reference proteome</keyword>
<sequence length="165" mass="17720">MPRFLTVFLGLSVLLSACTKPVVVPANDPNILSGQWTGQVVQRRNITAAFSTDSRVYLQDGTLIEGYDIGTGKRLGVIHLPNSAVQLSYRDDGVFVALDRSVNKLYTFDAATFQQLSATSTPNQGNWMLSRDGNVLIAGGATGPLQYSTRNGQLIPLSRGQFGAG</sequence>
<dbReference type="SUPFAM" id="SSF50969">
    <property type="entry name" value="YVTN repeat-like/Quinoprotein amine dehydrogenase"/>
    <property type="match status" value="1"/>
</dbReference>
<dbReference type="InterPro" id="IPR011044">
    <property type="entry name" value="Quino_amine_DH_bsu"/>
</dbReference>
<dbReference type="AlphaFoldDB" id="A0A918BXS2"/>
<accession>A0A918BXS2</accession>